<keyword evidence="3" id="KW-1185">Reference proteome</keyword>
<sequence>MASTPTRRKRRLGQFLYELRKRAGKNEQDFTSLTRKSQATLSRIESGRTLPGWTMLGAMLTFYGATAEERREGESLWIEAQQDSKRMEHAGVYNPKARGFIRGESDASAERTVAPLVIPGVLQTLEYALALYVAAHRFVTQPSTDRVVAAHAARSQLLQGPNALSLHALLDEACIRRVVGGPKVMAAQLRYLPKLGAQPNVDLQLIPFEAGAYGTMSGSIILGYEDDQDPDAVYLEITGGGVWVENEVDVRKYTSSFTDIAEKAALPPDRTAEVISEQAANLEKT</sequence>
<dbReference type="InterPro" id="IPR001387">
    <property type="entry name" value="Cro/C1-type_HTH"/>
</dbReference>
<dbReference type="Pfam" id="PF13560">
    <property type="entry name" value="HTH_31"/>
    <property type="match status" value="1"/>
</dbReference>
<dbReference type="SMART" id="SM00530">
    <property type="entry name" value="HTH_XRE"/>
    <property type="match status" value="1"/>
</dbReference>
<dbReference type="InterPro" id="IPR043917">
    <property type="entry name" value="DUF5753"/>
</dbReference>
<reference evidence="2 3" key="1">
    <citation type="submission" date="2020-08" db="EMBL/GenBank/DDBJ databases">
        <title>Sequencing the genomes of 1000 actinobacteria strains.</title>
        <authorList>
            <person name="Klenk H.-P."/>
        </authorList>
    </citation>
    <scope>NUCLEOTIDE SEQUENCE [LARGE SCALE GENOMIC DNA]</scope>
    <source>
        <strain evidence="2 3">DSM 44230</strain>
    </source>
</reference>
<evidence type="ECO:0000313" key="3">
    <source>
        <dbReference type="Proteomes" id="UP000533598"/>
    </source>
</evidence>
<evidence type="ECO:0000313" key="2">
    <source>
        <dbReference type="EMBL" id="MBB4681811.1"/>
    </source>
</evidence>
<dbReference type="Proteomes" id="UP000533598">
    <property type="component" value="Unassembled WGS sequence"/>
</dbReference>
<organism evidence="2 3">
    <name type="scientific">Crossiella cryophila</name>
    <dbReference type="NCBI Taxonomy" id="43355"/>
    <lineage>
        <taxon>Bacteria</taxon>
        <taxon>Bacillati</taxon>
        <taxon>Actinomycetota</taxon>
        <taxon>Actinomycetes</taxon>
        <taxon>Pseudonocardiales</taxon>
        <taxon>Pseudonocardiaceae</taxon>
        <taxon>Crossiella</taxon>
    </lineage>
</organism>
<proteinExistence type="predicted"/>
<dbReference type="GO" id="GO:0003677">
    <property type="term" value="F:DNA binding"/>
    <property type="evidence" value="ECO:0007669"/>
    <property type="project" value="InterPro"/>
</dbReference>
<dbReference type="InterPro" id="IPR010982">
    <property type="entry name" value="Lambda_DNA-bd_dom_sf"/>
</dbReference>
<dbReference type="SUPFAM" id="SSF47413">
    <property type="entry name" value="lambda repressor-like DNA-binding domains"/>
    <property type="match status" value="1"/>
</dbReference>
<dbReference type="Gene3D" id="1.10.260.40">
    <property type="entry name" value="lambda repressor-like DNA-binding domains"/>
    <property type="match status" value="1"/>
</dbReference>
<feature type="domain" description="HTH cro/C1-type" evidence="1">
    <location>
        <begin position="16"/>
        <end position="70"/>
    </location>
</feature>
<gene>
    <name evidence="2" type="ORF">HNR67_007929</name>
</gene>
<comment type="caution">
    <text evidence="2">The sequence shown here is derived from an EMBL/GenBank/DDBJ whole genome shotgun (WGS) entry which is preliminary data.</text>
</comment>
<dbReference type="EMBL" id="JACHMH010000001">
    <property type="protein sequence ID" value="MBB4681811.1"/>
    <property type="molecule type" value="Genomic_DNA"/>
</dbReference>
<protein>
    <submittedName>
        <fullName evidence="2">Transcriptional regulator with XRE-family HTH domain</fullName>
    </submittedName>
</protein>
<name>A0A7W7CL43_9PSEU</name>
<dbReference type="RefSeq" id="WP_185008665.1">
    <property type="nucleotide sequence ID" value="NZ_BAAAUI010000082.1"/>
</dbReference>
<accession>A0A7W7CL43</accession>
<evidence type="ECO:0000259" key="1">
    <source>
        <dbReference type="PROSITE" id="PS50943"/>
    </source>
</evidence>
<dbReference type="PROSITE" id="PS50943">
    <property type="entry name" value="HTH_CROC1"/>
    <property type="match status" value="1"/>
</dbReference>
<dbReference type="Pfam" id="PF19054">
    <property type="entry name" value="DUF5753"/>
    <property type="match status" value="1"/>
</dbReference>
<dbReference type="CDD" id="cd00093">
    <property type="entry name" value="HTH_XRE"/>
    <property type="match status" value="1"/>
</dbReference>
<dbReference type="AlphaFoldDB" id="A0A7W7CL43"/>